<dbReference type="Proteomes" id="UP000198935">
    <property type="component" value="Unassembled WGS sequence"/>
</dbReference>
<evidence type="ECO:0008006" key="3">
    <source>
        <dbReference type="Google" id="ProtNLM"/>
    </source>
</evidence>
<accession>A0A1H3IGT7</accession>
<dbReference type="InterPro" id="IPR012341">
    <property type="entry name" value="6hp_glycosidase-like_sf"/>
</dbReference>
<dbReference type="Gene3D" id="1.50.10.10">
    <property type="match status" value="1"/>
</dbReference>
<dbReference type="AlphaFoldDB" id="A0A1H3IGT7"/>
<organism evidence="1 2">
    <name type="scientific">Evansella caseinilytica</name>
    <dbReference type="NCBI Taxonomy" id="1503961"/>
    <lineage>
        <taxon>Bacteria</taxon>
        <taxon>Bacillati</taxon>
        <taxon>Bacillota</taxon>
        <taxon>Bacilli</taxon>
        <taxon>Bacillales</taxon>
        <taxon>Bacillaceae</taxon>
        <taxon>Evansella</taxon>
    </lineage>
</organism>
<proteinExistence type="predicted"/>
<reference evidence="2" key="1">
    <citation type="submission" date="2016-10" db="EMBL/GenBank/DDBJ databases">
        <authorList>
            <person name="Varghese N."/>
            <person name="Submissions S."/>
        </authorList>
    </citation>
    <scope>NUCLEOTIDE SEQUENCE [LARGE SCALE GENOMIC DNA]</scope>
    <source>
        <strain evidence="2">SP</strain>
    </source>
</reference>
<dbReference type="InterPro" id="IPR008928">
    <property type="entry name" value="6-hairpin_glycosidase_sf"/>
</dbReference>
<name>A0A1H3IGT7_9BACI</name>
<protein>
    <recommendedName>
        <fullName evidence="3">Glycoside hydrolase family 65</fullName>
    </recommendedName>
</protein>
<keyword evidence="2" id="KW-1185">Reference proteome</keyword>
<dbReference type="STRING" id="1503961.SAMN05421736_101822"/>
<dbReference type="GO" id="GO:0005975">
    <property type="term" value="P:carbohydrate metabolic process"/>
    <property type="evidence" value="ECO:0007669"/>
    <property type="project" value="InterPro"/>
</dbReference>
<evidence type="ECO:0000313" key="2">
    <source>
        <dbReference type="Proteomes" id="UP000198935"/>
    </source>
</evidence>
<dbReference type="SUPFAM" id="SSF48208">
    <property type="entry name" value="Six-hairpin glycosidases"/>
    <property type="match status" value="1"/>
</dbReference>
<dbReference type="EMBL" id="FNPI01000001">
    <property type="protein sequence ID" value="SDY26852.1"/>
    <property type="molecule type" value="Genomic_DNA"/>
</dbReference>
<sequence>MINRKAVVERHFPIVTNVERLSPLSVGNGDFAFSADLTGLQTFPASYDVPLGTQSNWGWHSTEEPDYYSFADLSLQTVDTYGRGVDYPLYPAGRENAYHWLRQNPHRLHLGRLSFILLKKNGEQAAMTDLSATKQVLNLWKGCLFSEFQLEGIPVRVTTVVHPKNDELGVKVESQLLKERRLRVALRFPAPDMYADKWEETVALDWGNSERHGTAIVTRTEKDALFLRTMDKDQYQVRWSWSSGALTKTAQHVYELAPAQAKEEFTFSAAFAVEAPETTPFDDMISCAAEYWEAFWLTGGAIDFSGSVDPRAQELERRVMLSQFLTAVHCGGSLPPQETGLMYNSWFGKFHLEMHWWHGAHFPLWGRSHLLEKSLHWYNSILPLAKELAASQGYHGARWPKMTGFDGKQSPSPIAPVLIWQQPHPIALAELCYQANPSLETLRTWQEIVFESAEFMADYAVWDEEKEVFVLGPPLIPAQENHRPEISKNPPFELEYWKYGLEIAIRWGGRLKADVPVKWREVRQRLAEPPHADGVYLAHEKCPDTFTNYNHDHPSMVGALGMLPGALIDPEIMKRTLWKVKEEWQWETAWGWDFPLCAMTAARLGEQKLAVEFLLLETTKNTYLSNGHNYQRPELAAYLPGNGGLLAAVAMMACGWQGASHHKAPGFPDDGSWSVQWEGLHPYL</sequence>
<gene>
    <name evidence="1" type="ORF">SAMN05421736_101822</name>
</gene>
<evidence type="ECO:0000313" key="1">
    <source>
        <dbReference type="EMBL" id="SDY26852.1"/>
    </source>
</evidence>